<proteinExistence type="predicted"/>
<dbReference type="NCBIfam" id="TIGR02595">
    <property type="entry name" value="PEP_CTERM"/>
    <property type="match status" value="1"/>
</dbReference>
<dbReference type="AlphaFoldDB" id="A0A510PGF7"/>
<sequence length="195" mass="19293">MNSLKPHQLGKVVAIATIATAFSSLGLVKAEAATLNTLNGFFASNTPITVTGTFSLFAHPSQSAPALNTIGVGTPLALSASLGSGEIHGTTGSGSITGTWGIDPASGAAGLLWTMVANIAPGPGPFLPVSFTTAATFSNGVSSSAGSVTANGIEVIPEPSSILGIITLGTLGAASTLKRKLKPCQSTEKETTKVG</sequence>
<gene>
    <name evidence="1" type="ORF">MAE30S32_15180</name>
</gene>
<dbReference type="InterPro" id="IPR013424">
    <property type="entry name" value="Ice-binding_C"/>
</dbReference>
<evidence type="ECO:0008006" key="3">
    <source>
        <dbReference type="Google" id="ProtNLM"/>
    </source>
</evidence>
<name>A0A510PGF7_MICAE</name>
<accession>A0A510PGF7</accession>
<dbReference type="Proteomes" id="UP000321223">
    <property type="component" value="Unassembled WGS sequence"/>
</dbReference>
<dbReference type="EMBL" id="BHVU01000067">
    <property type="protein sequence ID" value="GCA92866.1"/>
    <property type="molecule type" value="Genomic_DNA"/>
</dbReference>
<protein>
    <recommendedName>
        <fullName evidence="3">PEP-CTERM sorting domain-containing protein</fullName>
    </recommendedName>
</protein>
<reference evidence="1 2" key="1">
    <citation type="journal article" date="2019" name="Appl. Environ. Microbiol.">
        <title>Co-occurrence of broad and narrow host-range viruses infecting the toxic bloom-forming cyanobacterium Microcystis aeruginosa.</title>
        <authorList>
            <person name="Morimoto D."/>
            <person name="Tominaga K."/>
            <person name="Nishimura Y."/>
            <person name="Yoshida N."/>
            <person name="Kimura S."/>
            <person name="Sako Y."/>
            <person name="Yoshida T."/>
        </authorList>
    </citation>
    <scope>NUCLEOTIDE SEQUENCE [LARGE SCALE GENOMIC DNA]</scope>
    <source>
        <strain evidence="1 2">11-30S32</strain>
    </source>
</reference>
<organism evidence="1 2">
    <name type="scientific">Microcystis aeruginosa 11-30S32</name>
    <dbReference type="NCBI Taxonomy" id="2358142"/>
    <lineage>
        <taxon>Bacteria</taxon>
        <taxon>Bacillati</taxon>
        <taxon>Cyanobacteriota</taxon>
        <taxon>Cyanophyceae</taxon>
        <taxon>Oscillatoriophycideae</taxon>
        <taxon>Chroococcales</taxon>
        <taxon>Microcystaceae</taxon>
        <taxon>Microcystis</taxon>
    </lineage>
</organism>
<comment type="caution">
    <text evidence="1">The sequence shown here is derived from an EMBL/GenBank/DDBJ whole genome shotgun (WGS) entry which is preliminary data.</text>
</comment>
<dbReference type="RefSeq" id="WP_147069765.1">
    <property type="nucleotide sequence ID" value="NZ_BHVU01000067.1"/>
</dbReference>
<evidence type="ECO:0000313" key="1">
    <source>
        <dbReference type="EMBL" id="GCA92866.1"/>
    </source>
</evidence>
<evidence type="ECO:0000313" key="2">
    <source>
        <dbReference type="Proteomes" id="UP000321223"/>
    </source>
</evidence>